<dbReference type="KEGG" id="tng:GSTEN00020292G001"/>
<keyword evidence="3 6" id="KW-0238">DNA-binding</keyword>
<dbReference type="AlphaFoldDB" id="Q4SCY0"/>
<name>Q4SCY0_TETNG</name>
<feature type="non-terminal residue" evidence="8">
    <location>
        <position position="409"/>
    </location>
</feature>
<dbReference type="InterPro" id="IPR046360">
    <property type="entry name" value="T-box_DNA-bd"/>
</dbReference>
<proteinExistence type="predicted"/>
<dbReference type="PANTHER" id="PTHR11267:SF104">
    <property type="entry name" value="T-BOX TRANSCRIPTION FACTOR TBX1"/>
    <property type="match status" value="1"/>
</dbReference>
<dbReference type="Gene3D" id="2.60.40.820">
    <property type="entry name" value="Transcription factor, T-box"/>
    <property type="match status" value="1"/>
</dbReference>
<dbReference type="SMART" id="SM00425">
    <property type="entry name" value="TBOX"/>
    <property type="match status" value="1"/>
</dbReference>
<gene>
    <name evidence="8" type="ORF">GSTENG00020292001</name>
</gene>
<dbReference type="OrthoDB" id="6119313at2759"/>
<dbReference type="GO" id="GO:0000785">
    <property type="term" value="C:chromatin"/>
    <property type="evidence" value="ECO:0007669"/>
    <property type="project" value="TreeGrafter"/>
</dbReference>
<dbReference type="GO" id="GO:0045893">
    <property type="term" value="P:positive regulation of DNA-templated transcription"/>
    <property type="evidence" value="ECO:0007669"/>
    <property type="project" value="InterPro"/>
</dbReference>
<evidence type="ECO:0000313" key="8">
    <source>
        <dbReference type="EMBL" id="CAG01502.1"/>
    </source>
</evidence>
<evidence type="ECO:0000256" key="3">
    <source>
        <dbReference type="ARBA" id="ARBA00023125"/>
    </source>
</evidence>
<accession>Q4SCY0</accession>
<evidence type="ECO:0000256" key="1">
    <source>
        <dbReference type="ARBA" id="ARBA00022473"/>
    </source>
</evidence>
<keyword evidence="4" id="KW-0804">Transcription</keyword>
<evidence type="ECO:0000256" key="6">
    <source>
        <dbReference type="PROSITE-ProRule" id="PRU00201"/>
    </source>
</evidence>
<dbReference type="PANTHER" id="PTHR11267">
    <property type="entry name" value="T-BOX PROTEIN-RELATED"/>
    <property type="match status" value="1"/>
</dbReference>
<dbReference type="PROSITE" id="PS50252">
    <property type="entry name" value="TBOX_3"/>
    <property type="match status" value="1"/>
</dbReference>
<sequence length="409" mass="47486">PAVLTHKDVTVTLENNNVWKQFHSCTTEMILTKQGRRMFPYCRYRLSGLEPMRMYTLVLSIVPADQYKYRWSNSKWEPTGIGEHHDQVVTPEADEEKMARFEAALLQDLSLCRHKQVLHPVLQEDEGLPFISRTGKTSDMTKIKGITKAPICLLQQHVGRVFGKRSPEDQRASCCLFHQPRGPRGLPAACKKLQLHHQQTSPCASRDQMREEDKDPVYKYLESMMTCARVREFKSKAPPEVSLEPKIIEKPSQLMAFDEKEARKQIEIQSGCEWRKDRKKVLEELCKRMNQNNIPQSFVIEPYQMQLITKIIMQKPSGSVVKYRVSLEVLWCYSLNCCLKRWFFVTKMSILSISCISVNHPPTMEKNPKAVTRKNIPVMVRTWHQPRRKSQLCSMASHLFCVVCYLLAN</sequence>
<keyword evidence="2" id="KW-0805">Transcription regulation</keyword>
<dbReference type="GO" id="GO:0001708">
    <property type="term" value="P:cell fate specification"/>
    <property type="evidence" value="ECO:0007669"/>
    <property type="project" value="TreeGrafter"/>
</dbReference>
<dbReference type="SUPFAM" id="SSF49417">
    <property type="entry name" value="p53-like transcription factors"/>
    <property type="match status" value="1"/>
</dbReference>
<dbReference type="GO" id="GO:0000981">
    <property type="term" value="F:DNA-binding transcription factor activity, RNA polymerase II-specific"/>
    <property type="evidence" value="ECO:0007669"/>
    <property type="project" value="TreeGrafter"/>
</dbReference>
<dbReference type="EMBL" id="CAAE01014646">
    <property type="protein sequence ID" value="CAG01502.1"/>
    <property type="molecule type" value="Genomic_DNA"/>
</dbReference>
<reference evidence="8" key="1">
    <citation type="journal article" date="2004" name="Nature">
        <title>Genome duplication in the teleost fish Tetraodon nigroviridis reveals the early vertebrate proto-karyotype.</title>
        <authorList>
            <person name="Jaillon O."/>
            <person name="Aury J.-M."/>
            <person name="Brunet F."/>
            <person name="Petit J.-L."/>
            <person name="Stange-Thomann N."/>
            <person name="Mauceli E."/>
            <person name="Bouneau L."/>
            <person name="Fischer C."/>
            <person name="Ozouf-Costaz C."/>
            <person name="Bernot A."/>
            <person name="Nicaud S."/>
            <person name="Jaffe D."/>
            <person name="Fisher S."/>
            <person name="Lutfalla G."/>
            <person name="Dossat C."/>
            <person name="Segurens B."/>
            <person name="Dasilva C."/>
            <person name="Salanoubat M."/>
            <person name="Levy M."/>
            <person name="Boudet N."/>
            <person name="Castellano S."/>
            <person name="Anthouard V."/>
            <person name="Jubin C."/>
            <person name="Castelli V."/>
            <person name="Katinka M."/>
            <person name="Vacherie B."/>
            <person name="Biemont C."/>
            <person name="Skalli Z."/>
            <person name="Cattolico L."/>
            <person name="Poulain J."/>
            <person name="De Berardinis V."/>
            <person name="Cruaud C."/>
            <person name="Duprat S."/>
            <person name="Brottier P."/>
            <person name="Coutanceau J.-P."/>
            <person name="Gouzy J."/>
            <person name="Parra G."/>
            <person name="Lardier G."/>
            <person name="Chapple C."/>
            <person name="McKernan K.J."/>
            <person name="McEwan P."/>
            <person name="Bosak S."/>
            <person name="Kellis M."/>
            <person name="Volff J.-N."/>
            <person name="Guigo R."/>
            <person name="Zody M.C."/>
            <person name="Mesirov J."/>
            <person name="Lindblad-Toh K."/>
            <person name="Birren B."/>
            <person name="Nusbaum C."/>
            <person name="Kahn D."/>
            <person name="Robinson-Rechavi M."/>
            <person name="Laudet V."/>
            <person name="Schachter V."/>
            <person name="Quetier F."/>
            <person name="Saurin W."/>
            <person name="Scarpelli C."/>
            <person name="Wincker P."/>
            <person name="Lander E.S."/>
            <person name="Weissenbach J."/>
            <person name="Roest Crollius H."/>
        </authorList>
    </citation>
    <scope>NUCLEOTIDE SEQUENCE [LARGE SCALE GENOMIC DNA]</scope>
</reference>
<organism evidence="8">
    <name type="scientific">Tetraodon nigroviridis</name>
    <name type="common">Spotted green pufferfish</name>
    <name type="synonym">Chelonodon nigroviridis</name>
    <dbReference type="NCBI Taxonomy" id="99883"/>
    <lineage>
        <taxon>Eukaryota</taxon>
        <taxon>Metazoa</taxon>
        <taxon>Chordata</taxon>
        <taxon>Craniata</taxon>
        <taxon>Vertebrata</taxon>
        <taxon>Euteleostomi</taxon>
        <taxon>Actinopterygii</taxon>
        <taxon>Neopterygii</taxon>
        <taxon>Teleostei</taxon>
        <taxon>Neoteleostei</taxon>
        <taxon>Acanthomorphata</taxon>
        <taxon>Eupercaria</taxon>
        <taxon>Tetraodontiformes</taxon>
        <taxon>Tetradontoidea</taxon>
        <taxon>Tetraodontidae</taxon>
        <taxon>Tetraodon</taxon>
    </lineage>
</organism>
<reference evidence="8" key="2">
    <citation type="submission" date="2004-02" db="EMBL/GenBank/DDBJ databases">
        <authorList>
            <consortium name="Genoscope"/>
            <consortium name="Whitehead Institute Centre for Genome Research"/>
        </authorList>
    </citation>
    <scope>NUCLEOTIDE SEQUENCE</scope>
</reference>
<protein>
    <submittedName>
        <fullName evidence="8">(spotted green pufferfish) hypothetical protein</fullName>
    </submittedName>
</protein>
<dbReference type="GO" id="GO:0000978">
    <property type="term" value="F:RNA polymerase II cis-regulatory region sequence-specific DNA binding"/>
    <property type="evidence" value="ECO:0007669"/>
    <property type="project" value="InterPro"/>
</dbReference>
<comment type="caution">
    <text evidence="8">The sequence shown here is derived from an EMBL/GenBank/DDBJ whole genome shotgun (WGS) entry which is preliminary data.</text>
</comment>
<evidence type="ECO:0000256" key="4">
    <source>
        <dbReference type="ARBA" id="ARBA00023163"/>
    </source>
</evidence>
<evidence type="ECO:0000256" key="5">
    <source>
        <dbReference type="ARBA" id="ARBA00023242"/>
    </source>
</evidence>
<dbReference type="InterPro" id="IPR036960">
    <property type="entry name" value="T-box_sf"/>
</dbReference>
<keyword evidence="5 6" id="KW-0539">Nucleus</keyword>
<comment type="subcellular location">
    <subcellularLocation>
        <location evidence="6">Nucleus</location>
    </subcellularLocation>
</comment>
<dbReference type="InterPro" id="IPR008967">
    <property type="entry name" value="p53-like_TF_DNA-bd_sf"/>
</dbReference>
<keyword evidence="1" id="KW-0217">Developmental protein</keyword>
<dbReference type="GO" id="GO:0005634">
    <property type="term" value="C:nucleus"/>
    <property type="evidence" value="ECO:0007669"/>
    <property type="project" value="UniProtKB-SubCell"/>
</dbReference>
<evidence type="ECO:0000259" key="7">
    <source>
        <dbReference type="PROSITE" id="PS50252"/>
    </source>
</evidence>
<dbReference type="InterPro" id="IPR001699">
    <property type="entry name" value="TF_T-box"/>
</dbReference>
<evidence type="ECO:0000256" key="2">
    <source>
        <dbReference type="ARBA" id="ARBA00023015"/>
    </source>
</evidence>
<feature type="domain" description="T-box" evidence="7">
    <location>
        <begin position="13"/>
        <end position="91"/>
    </location>
</feature>
<dbReference type="Pfam" id="PF00907">
    <property type="entry name" value="T-box"/>
    <property type="match status" value="1"/>
</dbReference>
<comment type="caution">
    <text evidence="6">Lacks conserved residue(s) required for the propagation of feature annotation.</text>
</comment>